<evidence type="ECO:0000313" key="8">
    <source>
        <dbReference type="WBParaSite" id="scf7180000423420.g10941"/>
    </source>
</evidence>
<feature type="domain" description="Vacuolar membrane-associated protein Iml1 N-terminal" evidence="6">
    <location>
        <begin position="322"/>
        <end position="609"/>
    </location>
</feature>
<dbReference type="InterPro" id="IPR023335">
    <property type="entry name" value="ATP12_ortho_dom_sf"/>
</dbReference>
<evidence type="ECO:0000256" key="5">
    <source>
        <dbReference type="ARBA" id="ARBA00023186"/>
    </source>
</evidence>
<dbReference type="GO" id="GO:0005765">
    <property type="term" value="C:lysosomal membrane"/>
    <property type="evidence" value="ECO:0007669"/>
    <property type="project" value="TreeGrafter"/>
</dbReference>
<evidence type="ECO:0000313" key="7">
    <source>
        <dbReference type="Proteomes" id="UP000887560"/>
    </source>
</evidence>
<keyword evidence="4" id="KW-0496">Mitochondrion</keyword>
<dbReference type="InterPro" id="IPR011419">
    <property type="entry name" value="ATP12_ATP_synth-F1-assembly"/>
</dbReference>
<evidence type="ECO:0000256" key="1">
    <source>
        <dbReference type="ARBA" id="ARBA00004173"/>
    </source>
</evidence>
<keyword evidence="7" id="KW-1185">Reference proteome</keyword>
<dbReference type="InterPro" id="IPR027244">
    <property type="entry name" value="IML1"/>
</dbReference>
<dbReference type="Gene3D" id="1.10.3580.10">
    <property type="entry name" value="ATP12 ATPase"/>
    <property type="match status" value="1"/>
</dbReference>
<sequence length="875" mass="101301">MLSFRVIQSISRRYLSTCLPFSSTNLNPKFKEAFVDKNDDNNFVIKLDNNYLKSPAGNILLIKSELLALLISNEWNLKNKEGFGSMHFTGLAFTALDNPHGETSDSLIEKLIGYLDTDTLLYFSNCQTSLFDQQQKQWLPIINWINFKLKLNLQQTTEFFEPPKISKNCKQNLKQFLSFYKFPSLCAINYGCESLKSLILTISAIENYLSIEEAVNASNLEKIFQSKVWGSFEWHHEVEQLECPKLVPGIKIGDIIKIKSLISDDFVVFQYTQKCANDSRLKDKSIVACSKAFENKKKQFPNRSNVLVGIVDKKEITLDSLELTFKEYYVSRADMWRIRNCLVDSCVYVGKREEWLGILFTVSDLWRLGEMAWSGYVSDETRIVFRSSSSQVLIFIQFGTEMCDIDPHGYLYFEKCVNGFLPELFTKWKDQFCAHLVTLIIFSRWYYKEELLDEEMKEKLKGCRDHRGRHYQDFYWLLVQNEHYSDWTHVLSKLKLAFYKYKDSIDRYNSETFPSYKKSEPVSIWSTSMDGNFLEVLNISMNSFVAYHSDRRFETSGQQIIFVTPGGGVFNVDREMVNLTKQRIIDMGISLDIVCLGEQPLHAVPLFVFKSNNPQCSDDYFIPHWMNYSYYQMSKRSNTEESLYMEKSIQGVEDTHAYDEQAFNNFAQTNFGAANNLLNELYNELAINNDVVSGFSGNLEFGRPSVLSSSGERKITGSFESRHGSYERNRIETTSTLQFRSVSQRVPKQSFQFFDPVQRGFLNPFRPEDFIVRITANRRRWIHVFPVDRLGRAKLAHHYVVGTSTMSVLQTIEPEPTITRQANSVHDSSTTRQESSPQNHFIENKVTGLGAKGKTMVWAWGSTGEEKWNPDMEVC</sequence>
<organism evidence="7 8">
    <name type="scientific">Meloidogyne floridensis</name>
    <dbReference type="NCBI Taxonomy" id="298350"/>
    <lineage>
        <taxon>Eukaryota</taxon>
        <taxon>Metazoa</taxon>
        <taxon>Ecdysozoa</taxon>
        <taxon>Nematoda</taxon>
        <taxon>Chromadorea</taxon>
        <taxon>Rhabditida</taxon>
        <taxon>Tylenchina</taxon>
        <taxon>Tylenchomorpha</taxon>
        <taxon>Tylenchoidea</taxon>
        <taxon>Meloidogynidae</taxon>
        <taxon>Meloidogyninae</taxon>
        <taxon>Meloidogyne</taxon>
    </lineage>
</organism>
<keyword evidence="3" id="KW-0809">Transit peptide</keyword>
<comment type="similarity">
    <text evidence="2">Belongs to the ATP12 family.</text>
</comment>
<keyword evidence="5" id="KW-0143">Chaperone</keyword>
<dbReference type="Pfam" id="PF12257">
    <property type="entry name" value="IML1"/>
    <property type="match status" value="1"/>
</dbReference>
<protein>
    <recommendedName>
        <fullName evidence="6">Vacuolar membrane-associated protein Iml1 N-terminal domain-containing protein</fullName>
    </recommendedName>
</protein>
<dbReference type="InterPro" id="IPR042272">
    <property type="entry name" value="ATP12_ATP_synth-F1-assembly_N"/>
</dbReference>
<dbReference type="GO" id="GO:1904262">
    <property type="term" value="P:negative regulation of TORC1 signaling"/>
    <property type="evidence" value="ECO:0007669"/>
    <property type="project" value="TreeGrafter"/>
</dbReference>
<proteinExistence type="inferred from homology"/>
<dbReference type="SUPFAM" id="SSF160909">
    <property type="entry name" value="ATP12-like"/>
    <property type="match status" value="1"/>
</dbReference>
<dbReference type="GO" id="GO:0043461">
    <property type="term" value="P:proton-transporting ATP synthase complex assembly"/>
    <property type="evidence" value="ECO:0007669"/>
    <property type="project" value="InterPro"/>
</dbReference>
<evidence type="ECO:0000256" key="4">
    <source>
        <dbReference type="ARBA" id="ARBA00023128"/>
    </source>
</evidence>
<dbReference type="PANTHER" id="PTHR13179">
    <property type="entry name" value="DEP DOMAIN CONTAINING PROTEIN 5"/>
    <property type="match status" value="1"/>
</dbReference>
<name>A0A915P8L5_9BILA</name>
<dbReference type="Gene3D" id="3.30.2180.10">
    <property type="entry name" value="ATP12-like"/>
    <property type="match status" value="1"/>
</dbReference>
<accession>A0A915P8L5</accession>
<evidence type="ECO:0000256" key="2">
    <source>
        <dbReference type="ARBA" id="ARBA00008231"/>
    </source>
</evidence>
<evidence type="ECO:0000259" key="6">
    <source>
        <dbReference type="Pfam" id="PF12257"/>
    </source>
</evidence>
<dbReference type="AlphaFoldDB" id="A0A915P8L5"/>
<evidence type="ECO:0000256" key="3">
    <source>
        <dbReference type="ARBA" id="ARBA00022946"/>
    </source>
</evidence>
<dbReference type="Pfam" id="PF07542">
    <property type="entry name" value="ATP12"/>
    <property type="match status" value="1"/>
</dbReference>
<dbReference type="GO" id="GO:1990130">
    <property type="term" value="C:GATOR1 complex"/>
    <property type="evidence" value="ECO:0007669"/>
    <property type="project" value="TreeGrafter"/>
</dbReference>
<dbReference type="PANTHER" id="PTHR13179:SF8">
    <property type="entry name" value="GATOR COMPLEX PROTEIN DEPDC5"/>
    <property type="match status" value="1"/>
</dbReference>
<dbReference type="GO" id="GO:0010508">
    <property type="term" value="P:positive regulation of autophagy"/>
    <property type="evidence" value="ECO:0007669"/>
    <property type="project" value="TreeGrafter"/>
</dbReference>
<dbReference type="Proteomes" id="UP000887560">
    <property type="component" value="Unplaced"/>
</dbReference>
<dbReference type="GO" id="GO:0005096">
    <property type="term" value="F:GTPase activator activity"/>
    <property type="evidence" value="ECO:0007669"/>
    <property type="project" value="InterPro"/>
</dbReference>
<dbReference type="InterPro" id="IPR048255">
    <property type="entry name" value="IML1_N"/>
</dbReference>
<dbReference type="GO" id="GO:0034198">
    <property type="term" value="P:cellular response to amino acid starvation"/>
    <property type="evidence" value="ECO:0007669"/>
    <property type="project" value="TreeGrafter"/>
</dbReference>
<reference evidence="8" key="1">
    <citation type="submission" date="2022-11" db="UniProtKB">
        <authorList>
            <consortium name="WormBaseParasite"/>
        </authorList>
    </citation>
    <scope>IDENTIFICATION</scope>
</reference>
<comment type="subcellular location">
    <subcellularLocation>
        <location evidence="1">Mitochondrion</location>
    </subcellularLocation>
</comment>
<dbReference type="WBParaSite" id="scf7180000423420.g10941">
    <property type="protein sequence ID" value="scf7180000423420.g10941"/>
    <property type="gene ID" value="scf7180000423420.g10941"/>
</dbReference>
<dbReference type="GO" id="GO:0005739">
    <property type="term" value="C:mitochondrion"/>
    <property type="evidence" value="ECO:0007669"/>
    <property type="project" value="UniProtKB-SubCell"/>
</dbReference>